<dbReference type="EMBL" id="GGFM01003028">
    <property type="protein sequence ID" value="MBW23779.1"/>
    <property type="molecule type" value="Transcribed_RNA"/>
</dbReference>
<accession>A0A2M3Z5I1</accession>
<dbReference type="PANTHER" id="PTHR12550:SF70">
    <property type="entry name" value="JIL-1 ANCHORING AND STABILIZING PROTEIN, ISOFORM A"/>
    <property type="match status" value="1"/>
</dbReference>
<evidence type="ECO:0000256" key="3">
    <source>
        <dbReference type="ARBA" id="ARBA00023054"/>
    </source>
</evidence>
<name>A0A2M3Z5I1_9DIPT</name>
<dbReference type="InterPro" id="IPR000313">
    <property type="entry name" value="PWWP_dom"/>
</dbReference>
<evidence type="ECO:0000259" key="6">
    <source>
        <dbReference type="PROSITE" id="PS50812"/>
    </source>
</evidence>
<evidence type="ECO:0000256" key="4">
    <source>
        <dbReference type="ARBA" id="ARBA00023242"/>
    </source>
</evidence>
<dbReference type="PANTHER" id="PTHR12550">
    <property type="entry name" value="HEPATOMA-DERIVED GROWTH FACTOR-RELATED"/>
    <property type="match status" value="1"/>
</dbReference>
<keyword evidence="4" id="KW-0539">Nucleus</keyword>
<dbReference type="InterPro" id="IPR021567">
    <property type="entry name" value="LEDGF_IBD"/>
</dbReference>
<comment type="subcellular location">
    <subcellularLocation>
        <location evidence="1">Nucleus</location>
    </subcellularLocation>
</comment>
<dbReference type="PROSITE" id="PS50812">
    <property type="entry name" value="PWWP"/>
    <property type="match status" value="1"/>
</dbReference>
<reference evidence="7" key="1">
    <citation type="submission" date="2018-01" db="EMBL/GenBank/DDBJ databases">
        <title>An insight into the sialome of Amazonian anophelines.</title>
        <authorList>
            <person name="Ribeiro J.M."/>
            <person name="Scarpassa V."/>
            <person name="Calvo E."/>
        </authorList>
    </citation>
    <scope>NUCLEOTIDE SEQUENCE</scope>
    <source>
        <tissue evidence="7">Salivary glands</tissue>
    </source>
</reference>
<protein>
    <submittedName>
        <fullName evidence="7">Putative hepatoma-derived growth factor-related protein 2</fullName>
    </submittedName>
</protein>
<dbReference type="InterPro" id="IPR036218">
    <property type="entry name" value="HIVI-bd_sf"/>
</dbReference>
<dbReference type="InterPro" id="IPR035441">
    <property type="entry name" value="TFIIS/LEDGF_dom_sf"/>
</dbReference>
<dbReference type="SUPFAM" id="SSF140576">
    <property type="entry name" value="HIV integrase-binding domain"/>
    <property type="match status" value="1"/>
</dbReference>
<dbReference type="AlphaFoldDB" id="A0A2M3Z5I1"/>
<keyword evidence="3" id="KW-0175">Coiled coil</keyword>
<proteinExistence type="inferred from homology"/>
<evidence type="ECO:0000256" key="1">
    <source>
        <dbReference type="ARBA" id="ARBA00004123"/>
    </source>
</evidence>
<dbReference type="CDD" id="cd05834">
    <property type="entry name" value="PWWP_HRP"/>
    <property type="match status" value="1"/>
</dbReference>
<dbReference type="Gene3D" id="1.20.930.10">
    <property type="entry name" value="Conserved domain common to transcription factors TFIIS, elongin A, CRSP70"/>
    <property type="match status" value="1"/>
</dbReference>
<dbReference type="Pfam" id="PF11467">
    <property type="entry name" value="LEDGF"/>
    <property type="match status" value="1"/>
</dbReference>
<dbReference type="Gene3D" id="2.30.30.140">
    <property type="match status" value="1"/>
</dbReference>
<dbReference type="GO" id="GO:0005634">
    <property type="term" value="C:nucleus"/>
    <property type="evidence" value="ECO:0007669"/>
    <property type="project" value="UniProtKB-SubCell"/>
</dbReference>
<feature type="region of interest" description="Disordered" evidence="5">
    <location>
        <begin position="180"/>
        <end position="201"/>
    </location>
</feature>
<evidence type="ECO:0000256" key="2">
    <source>
        <dbReference type="ARBA" id="ARBA00005309"/>
    </source>
</evidence>
<organism evidence="7">
    <name type="scientific">Anopheles braziliensis</name>
    <dbReference type="NCBI Taxonomy" id="58242"/>
    <lineage>
        <taxon>Eukaryota</taxon>
        <taxon>Metazoa</taxon>
        <taxon>Ecdysozoa</taxon>
        <taxon>Arthropoda</taxon>
        <taxon>Hexapoda</taxon>
        <taxon>Insecta</taxon>
        <taxon>Pterygota</taxon>
        <taxon>Neoptera</taxon>
        <taxon>Endopterygota</taxon>
        <taxon>Diptera</taxon>
        <taxon>Nematocera</taxon>
        <taxon>Culicoidea</taxon>
        <taxon>Culicidae</taxon>
        <taxon>Anophelinae</taxon>
        <taxon>Anopheles</taxon>
    </lineage>
</organism>
<evidence type="ECO:0000256" key="5">
    <source>
        <dbReference type="SAM" id="MobiDB-lite"/>
    </source>
</evidence>
<sequence length="383" mass="43389">MAPPKISFAVGDLVFARVRGYPAWPAKIMRIEKTKYNVYFYGTGETANIKSDNLYPYGEETKEKFVSEKIMKRKGFKEAMIEIASAMAGQDCCPLSYDVAIVRSSLDSHANEVKEDKPIAPAKKKKTVPLASASGNEGALLKVVKKEPPELEVFDAQPNPDDDKEFTTRSGRKIKIKRFANRDDEDSAQNVTPPKEKAPTVRINQEKTKTVTRKSKPAGPFDNLSSECIVLLSRERKLVECIIEMKSTVSFTDPKAERCIELLNLLQDMQLTSTMLKKNPNCVEVIKRLRGYVGNADEWDMDEKQRVKFDFLAKQIREKAEEIYDRFPAMFPDVNKEVPFWPAFQEAVAKFALATQHLSPIERYLLVDEAEIGHAGYNPNHLT</sequence>
<dbReference type="SMART" id="SM00293">
    <property type="entry name" value="PWWP"/>
    <property type="match status" value="1"/>
</dbReference>
<comment type="similarity">
    <text evidence="2">Belongs to the HDGF family.</text>
</comment>
<feature type="domain" description="PWWP" evidence="6">
    <location>
        <begin position="10"/>
        <end position="60"/>
    </location>
</feature>
<dbReference type="Pfam" id="PF00855">
    <property type="entry name" value="PWWP"/>
    <property type="match status" value="1"/>
</dbReference>
<evidence type="ECO:0000313" key="7">
    <source>
        <dbReference type="EMBL" id="MBW23779.1"/>
    </source>
</evidence>
<dbReference type="SUPFAM" id="SSF63748">
    <property type="entry name" value="Tudor/PWWP/MBT"/>
    <property type="match status" value="1"/>
</dbReference>